<reference evidence="2 3" key="1">
    <citation type="submission" date="2023-09" db="EMBL/GenBank/DDBJ databases">
        <authorList>
            <person name="Rey-Velasco X."/>
        </authorList>
    </citation>
    <scope>NUCLEOTIDE SEQUENCE [LARGE SCALE GENOMIC DNA]</scope>
    <source>
        <strain evidence="2 3">F388</strain>
    </source>
</reference>
<keyword evidence="3" id="KW-1185">Reference proteome</keyword>
<proteinExistence type="predicted"/>
<name>A0ABU3A9W4_9FLAO</name>
<keyword evidence="1" id="KW-0472">Membrane</keyword>
<evidence type="ECO:0000313" key="3">
    <source>
        <dbReference type="Proteomes" id="UP001255246"/>
    </source>
</evidence>
<dbReference type="EMBL" id="JAVRHR010000002">
    <property type="protein sequence ID" value="MDT0606986.1"/>
    <property type="molecule type" value="Genomic_DNA"/>
</dbReference>
<organism evidence="2 3">
    <name type="scientific">Croceitalea rosinachiae</name>
    <dbReference type="NCBI Taxonomy" id="3075596"/>
    <lineage>
        <taxon>Bacteria</taxon>
        <taxon>Pseudomonadati</taxon>
        <taxon>Bacteroidota</taxon>
        <taxon>Flavobacteriia</taxon>
        <taxon>Flavobacteriales</taxon>
        <taxon>Flavobacteriaceae</taxon>
        <taxon>Croceitalea</taxon>
    </lineage>
</organism>
<dbReference type="Proteomes" id="UP001255246">
    <property type="component" value="Unassembled WGS sequence"/>
</dbReference>
<sequence>MKWFGSYPELVEKYYSEGIYPLISKFLRTLFGWIPFSVGDIFYTLLVFSAVRYLYLNAKFIKIKPKQFFQHIGIVFSIAYFLFHLLWGMNYYRLPINEKLNFEMEYTNEDLATFTMKMVNYTNNLQLRLTNDSTKAVQIPYSTKEIYKKTLESYERASKVFPSFVYEIPSLKSSLYSLPLTYMGYGGYLNPFTNEAQVNAIVPNLRLPSISGHEVGHQLGYSSESSTNFIGLLVTSGNSDLFFRYAAQSHGLAYCLSDLKMKDEKAFEILFSKLNIGVKKNYQELNVFWKQYENPTEPIFKSIFNTFLKANNQEEGIESYNAVVGLLINYDKAYQ</sequence>
<keyword evidence="1" id="KW-0812">Transmembrane</keyword>
<comment type="caution">
    <text evidence="2">The sequence shown here is derived from an EMBL/GenBank/DDBJ whole genome shotgun (WGS) entry which is preliminary data.</text>
</comment>
<evidence type="ECO:0000256" key="1">
    <source>
        <dbReference type="SAM" id="Phobius"/>
    </source>
</evidence>
<dbReference type="Pfam" id="PF12725">
    <property type="entry name" value="DUF3810"/>
    <property type="match status" value="1"/>
</dbReference>
<protein>
    <submittedName>
        <fullName evidence="2">DUF3810 domain-containing protein</fullName>
    </submittedName>
</protein>
<feature type="transmembrane region" description="Helical" evidence="1">
    <location>
        <begin position="30"/>
        <end position="56"/>
    </location>
</feature>
<gene>
    <name evidence="2" type="ORF">RM706_08095</name>
</gene>
<dbReference type="InterPro" id="IPR024294">
    <property type="entry name" value="DUF3810"/>
</dbReference>
<evidence type="ECO:0000313" key="2">
    <source>
        <dbReference type="EMBL" id="MDT0606986.1"/>
    </source>
</evidence>
<feature type="transmembrane region" description="Helical" evidence="1">
    <location>
        <begin position="68"/>
        <end position="87"/>
    </location>
</feature>
<keyword evidence="1" id="KW-1133">Transmembrane helix</keyword>
<dbReference type="RefSeq" id="WP_311350550.1">
    <property type="nucleotide sequence ID" value="NZ_JAVRHR010000002.1"/>
</dbReference>
<accession>A0ABU3A9W4</accession>